<dbReference type="GO" id="GO:0031625">
    <property type="term" value="F:ubiquitin protein ligase binding"/>
    <property type="evidence" value="ECO:0007669"/>
    <property type="project" value="InterPro"/>
</dbReference>
<dbReference type="Proteomes" id="UP000467841">
    <property type="component" value="Unassembled WGS sequence"/>
</dbReference>
<dbReference type="PANTHER" id="PTHR11932">
    <property type="entry name" value="CULLIN"/>
    <property type="match status" value="1"/>
</dbReference>
<protein>
    <recommendedName>
        <fullName evidence="7">Cullin family profile domain-containing protein</fullName>
    </recommendedName>
</protein>
<dbReference type="Pfam" id="PF26557">
    <property type="entry name" value="Cullin_AB"/>
    <property type="match status" value="1"/>
</dbReference>
<dbReference type="Pfam" id="PF00888">
    <property type="entry name" value="Cullin"/>
    <property type="match status" value="1"/>
</dbReference>
<evidence type="ECO:0000256" key="5">
    <source>
        <dbReference type="PROSITE-ProRule" id="PRU00330"/>
    </source>
</evidence>
<sequence>MEPGKVMGLDEGWALMEVGVTKLTRILEGKKEAPFDSESYMRLYTTIYNMCTQKPPNDYSQELYDRYQKVFKDYLTKTALPCLREKHAVFLLRELVVRWSNHKIMVRWLSRFFYYLDRYFIARRSLAPLSDVAMTCFRDLVYKELHSTAKDVVIELIQEEREGGQIDRALLKNVLDIYVETGTDQYKNDFETLMLKDSTSYYSRKAASWIQEDSCPEYMQKAEECLRKEKERVAHYLHSTTEAGLVKIVQTELLVKVAKQLLDKEHSGCRALLRDDKVEDLSRMYRLYQPIAKGLEPVAEVFKQHVTAEGNALIKQAEDAATSGGVQDQVLVTQIMELHDKYMDYVTKSFQSHTLFHKALKEAFEVFCNKNVAGSSSAELLATFCDNLLKKGGIEKLSEEAVERTLENVVKLLAYISDKDLFAEFYRKKQARRLLFDRSGGEEHESSLLTKLKQQLGGQFTSKMEGMVTDMTLAKDSQLQFETYLNDSVATKPGIDMTVTVLTTGFWPSYKTSDLNLPSEMINCIQVFKAFYEGKTKHRRLMWIYSLGTCNVLGRFSAKPIELVLSTYQAAVLLLFNNTERLEYKEIVEQLNLSHEDVVRVLHSLSCAKYKVLKKEPMSKTISHNDAFEFNSNFTDRMRRIKVPLPPMDERKKVVEDVDKDRRYAIDAALVRIMKSRKVLPHQQLVSECVELLSKMFRPDIKMIKKRIEDLISRDYLERDTDNPNTFKYVA</sequence>
<dbReference type="FunFam" id="1.10.10.10:FF:000503">
    <property type="entry name" value="Cullin-1"/>
    <property type="match status" value="1"/>
</dbReference>
<dbReference type="InterPro" id="IPR016158">
    <property type="entry name" value="Cullin_homology"/>
</dbReference>
<dbReference type="FunFam" id="1.20.1310.10:FF:000021">
    <property type="entry name" value="Cullin-1, putative"/>
    <property type="match status" value="1"/>
</dbReference>
<dbReference type="SUPFAM" id="SSF46785">
    <property type="entry name" value="Winged helix' DNA-binding domain"/>
    <property type="match status" value="1"/>
</dbReference>
<dbReference type="SUPFAM" id="SSF74788">
    <property type="entry name" value="Cullin repeat-like"/>
    <property type="match status" value="1"/>
</dbReference>
<dbReference type="FunFam" id="1.20.1310.10:FF:000013">
    <property type="entry name" value="Cullin-1 like"/>
    <property type="match status" value="1"/>
</dbReference>
<feature type="domain" description="Cullin family profile" evidence="7">
    <location>
        <begin position="376"/>
        <end position="606"/>
    </location>
</feature>
<evidence type="ECO:0000259" key="7">
    <source>
        <dbReference type="PROSITE" id="PS50069"/>
    </source>
</evidence>
<dbReference type="InterPro" id="IPR059120">
    <property type="entry name" value="Cullin-like_AB"/>
</dbReference>
<keyword evidence="9" id="KW-1185">Reference proteome</keyword>
<evidence type="ECO:0000256" key="4">
    <source>
        <dbReference type="ARBA" id="ARBA00022843"/>
    </source>
</evidence>
<dbReference type="SMART" id="SM00884">
    <property type="entry name" value="Cullin_Nedd8"/>
    <property type="match status" value="1"/>
</dbReference>
<keyword evidence="4" id="KW-0832">Ubl conjugation</keyword>
<dbReference type="SUPFAM" id="SSF75632">
    <property type="entry name" value="Cullin homology domain"/>
    <property type="match status" value="1"/>
</dbReference>
<evidence type="ECO:0000313" key="8">
    <source>
        <dbReference type="EMBL" id="CAA7056145.1"/>
    </source>
</evidence>
<reference evidence="8" key="1">
    <citation type="submission" date="2020-01" db="EMBL/GenBank/DDBJ databases">
        <authorList>
            <person name="Mishra B."/>
        </authorList>
    </citation>
    <scope>NUCLEOTIDE SEQUENCE [LARGE SCALE GENOMIC DNA]</scope>
</reference>
<dbReference type="InterPro" id="IPR001373">
    <property type="entry name" value="Cullin_N"/>
</dbReference>
<name>A0A6D2KVN0_9BRAS</name>
<dbReference type="SMART" id="SM00182">
    <property type="entry name" value="CULLIN"/>
    <property type="match status" value="1"/>
</dbReference>
<dbReference type="EMBL" id="CACVBM020001629">
    <property type="protein sequence ID" value="CAA7056145.1"/>
    <property type="molecule type" value="Genomic_DNA"/>
</dbReference>
<dbReference type="PROSITE" id="PS50069">
    <property type="entry name" value="CULLIN_2"/>
    <property type="match status" value="1"/>
</dbReference>
<dbReference type="InterPro" id="IPR036390">
    <property type="entry name" value="WH_DNA-bd_sf"/>
</dbReference>
<dbReference type="InterPro" id="IPR016159">
    <property type="entry name" value="Cullin_repeat-like_dom_sf"/>
</dbReference>
<comment type="similarity">
    <text evidence="1 5 6">Belongs to the cullin family.</text>
</comment>
<dbReference type="Gene3D" id="1.20.1310.10">
    <property type="entry name" value="Cullin Repeats"/>
    <property type="match status" value="4"/>
</dbReference>
<accession>A0A6D2KVN0</accession>
<gene>
    <name evidence="8" type="ORF">MERR_LOCUS43381</name>
</gene>
<organism evidence="8 9">
    <name type="scientific">Microthlaspi erraticum</name>
    <dbReference type="NCBI Taxonomy" id="1685480"/>
    <lineage>
        <taxon>Eukaryota</taxon>
        <taxon>Viridiplantae</taxon>
        <taxon>Streptophyta</taxon>
        <taxon>Embryophyta</taxon>
        <taxon>Tracheophyta</taxon>
        <taxon>Spermatophyta</taxon>
        <taxon>Magnoliopsida</taxon>
        <taxon>eudicotyledons</taxon>
        <taxon>Gunneridae</taxon>
        <taxon>Pentapetalae</taxon>
        <taxon>rosids</taxon>
        <taxon>malvids</taxon>
        <taxon>Brassicales</taxon>
        <taxon>Brassicaceae</taxon>
        <taxon>Coluteocarpeae</taxon>
        <taxon>Microthlaspi</taxon>
    </lineage>
</organism>
<evidence type="ECO:0000313" key="9">
    <source>
        <dbReference type="Proteomes" id="UP000467841"/>
    </source>
</evidence>
<evidence type="ECO:0000256" key="1">
    <source>
        <dbReference type="ARBA" id="ARBA00006019"/>
    </source>
</evidence>
<dbReference type="InterPro" id="IPR019559">
    <property type="entry name" value="Cullin_neddylation_domain"/>
</dbReference>
<proteinExistence type="inferred from homology"/>
<dbReference type="Pfam" id="PF10557">
    <property type="entry name" value="Cullin_Nedd8"/>
    <property type="match status" value="1"/>
</dbReference>
<dbReference type="OrthoDB" id="27073at2759"/>
<dbReference type="GO" id="GO:0006511">
    <property type="term" value="P:ubiquitin-dependent protein catabolic process"/>
    <property type="evidence" value="ECO:0007669"/>
    <property type="project" value="InterPro"/>
</dbReference>
<dbReference type="InterPro" id="IPR045093">
    <property type="entry name" value="Cullin"/>
</dbReference>
<dbReference type="FunFam" id="1.20.1310.10:FF:000001">
    <property type="entry name" value="Cullin 3"/>
    <property type="match status" value="1"/>
</dbReference>
<evidence type="ECO:0000256" key="2">
    <source>
        <dbReference type="ARBA" id="ARBA00022499"/>
    </source>
</evidence>
<dbReference type="AlphaFoldDB" id="A0A6D2KVN0"/>
<dbReference type="FunFam" id="1.20.1310.10:FF:000020">
    <property type="entry name" value="Cullin-1, putative"/>
    <property type="match status" value="1"/>
</dbReference>
<dbReference type="Gene3D" id="3.30.230.130">
    <property type="entry name" value="Cullin, Chain C, Domain 2"/>
    <property type="match status" value="1"/>
</dbReference>
<evidence type="ECO:0000256" key="3">
    <source>
        <dbReference type="ARBA" id="ARBA00022786"/>
    </source>
</evidence>
<keyword evidence="3" id="KW-0833">Ubl conjugation pathway</keyword>
<comment type="caution">
    <text evidence="8">The sequence shown here is derived from an EMBL/GenBank/DDBJ whole genome shotgun (WGS) entry which is preliminary data.</text>
</comment>
<dbReference type="GO" id="GO:0009867">
    <property type="term" value="P:jasmonic acid mediated signaling pathway"/>
    <property type="evidence" value="ECO:0007669"/>
    <property type="project" value="UniProtKB-ARBA"/>
</dbReference>
<dbReference type="InterPro" id="IPR036317">
    <property type="entry name" value="Cullin_homology_sf"/>
</dbReference>
<keyword evidence="2" id="KW-1017">Isopeptide bond</keyword>
<dbReference type="Gene3D" id="1.10.10.10">
    <property type="entry name" value="Winged helix-like DNA-binding domain superfamily/Winged helix DNA-binding domain"/>
    <property type="match status" value="1"/>
</dbReference>
<evidence type="ECO:0000256" key="6">
    <source>
        <dbReference type="RuleBase" id="RU003829"/>
    </source>
</evidence>
<dbReference type="InterPro" id="IPR036388">
    <property type="entry name" value="WH-like_DNA-bd_sf"/>
</dbReference>